<dbReference type="PANTHER" id="PTHR42693:SF33">
    <property type="entry name" value="ARYLSULFATASE"/>
    <property type="match status" value="1"/>
</dbReference>
<evidence type="ECO:0000256" key="3">
    <source>
        <dbReference type="ARBA" id="ARBA00022801"/>
    </source>
</evidence>
<evidence type="ECO:0000256" key="4">
    <source>
        <dbReference type="ARBA" id="ARBA00022837"/>
    </source>
</evidence>
<name>A0A382YBU6_9ZZZZ</name>
<proteinExistence type="inferred from homology"/>
<dbReference type="Pfam" id="PF00884">
    <property type="entry name" value="Sulfatase"/>
    <property type="match status" value="1"/>
</dbReference>
<comment type="similarity">
    <text evidence="1">Belongs to the sulfatase family.</text>
</comment>
<evidence type="ECO:0000256" key="1">
    <source>
        <dbReference type="ARBA" id="ARBA00008779"/>
    </source>
</evidence>
<keyword evidence="2" id="KW-0479">Metal-binding</keyword>
<dbReference type="InterPro" id="IPR024607">
    <property type="entry name" value="Sulfatase_CS"/>
</dbReference>
<keyword evidence="3" id="KW-0378">Hydrolase</keyword>
<dbReference type="GO" id="GO:0004065">
    <property type="term" value="F:arylsulfatase activity"/>
    <property type="evidence" value="ECO:0007669"/>
    <property type="project" value="TreeGrafter"/>
</dbReference>
<dbReference type="PROSITE" id="PS00523">
    <property type="entry name" value="SULFATASE_1"/>
    <property type="match status" value="1"/>
</dbReference>
<feature type="non-terminal residue" evidence="6">
    <location>
        <position position="165"/>
    </location>
</feature>
<evidence type="ECO:0000313" key="6">
    <source>
        <dbReference type="EMBL" id="SVD80459.1"/>
    </source>
</evidence>
<protein>
    <recommendedName>
        <fullName evidence="5">Sulfatase N-terminal domain-containing protein</fullName>
    </recommendedName>
</protein>
<dbReference type="AlphaFoldDB" id="A0A382YBU6"/>
<dbReference type="PROSITE" id="PS00149">
    <property type="entry name" value="SULFATASE_2"/>
    <property type="match status" value="1"/>
</dbReference>
<dbReference type="InterPro" id="IPR017850">
    <property type="entry name" value="Alkaline_phosphatase_core_sf"/>
</dbReference>
<dbReference type="SUPFAM" id="SSF53649">
    <property type="entry name" value="Alkaline phosphatase-like"/>
    <property type="match status" value="1"/>
</dbReference>
<dbReference type="EMBL" id="UINC01174371">
    <property type="protein sequence ID" value="SVD80459.1"/>
    <property type="molecule type" value="Genomic_DNA"/>
</dbReference>
<evidence type="ECO:0000256" key="2">
    <source>
        <dbReference type="ARBA" id="ARBA00022723"/>
    </source>
</evidence>
<dbReference type="Gene3D" id="3.40.720.10">
    <property type="entry name" value="Alkaline Phosphatase, subunit A"/>
    <property type="match status" value="1"/>
</dbReference>
<dbReference type="PANTHER" id="PTHR42693">
    <property type="entry name" value="ARYLSULFATASE FAMILY MEMBER"/>
    <property type="match status" value="1"/>
</dbReference>
<reference evidence="6" key="1">
    <citation type="submission" date="2018-05" db="EMBL/GenBank/DDBJ databases">
        <authorList>
            <person name="Lanie J.A."/>
            <person name="Ng W.-L."/>
            <person name="Kazmierczak K.M."/>
            <person name="Andrzejewski T.M."/>
            <person name="Davidsen T.M."/>
            <person name="Wayne K.J."/>
            <person name="Tettelin H."/>
            <person name="Glass J.I."/>
            <person name="Rusch D."/>
            <person name="Podicherti R."/>
            <person name="Tsui H.-C.T."/>
            <person name="Winkler M.E."/>
        </authorList>
    </citation>
    <scope>NUCLEOTIDE SEQUENCE</scope>
</reference>
<dbReference type="InterPro" id="IPR000917">
    <property type="entry name" value="Sulfatase_N"/>
</dbReference>
<keyword evidence="4" id="KW-0106">Calcium</keyword>
<accession>A0A382YBU6</accession>
<dbReference type="InterPro" id="IPR050738">
    <property type="entry name" value="Sulfatase"/>
</dbReference>
<evidence type="ECO:0000259" key="5">
    <source>
        <dbReference type="Pfam" id="PF00884"/>
    </source>
</evidence>
<sequence length="165" mass="18044">MKRYIITLLGLAVLPSLFAAQRPNIVFVFTDDHAAHGISAYGSKINTTPNMDRIAAEGMLFEKCYVSNAICGPSRAVILTGKHSHINGFFRNGVTFNGEQQTFPKLLRKAGYTTAIIGKWHLGSTPTGFDYYDVLKGQGPYYNPPMITAGENGKPVTKPHTGYTT</sequence>
<feature type="domain" description="Sulfatase N-terminal" evidence="5">
    <location>
        <begin position="23"/>
        <end position="145"/>
    </location>
</feature>
<dbReference type="GO" id="GO:0046872">
    <property type="term" value="F:metal ion binding"/>
    <property type="evidence" value="ECO:0007669"/>
    <property type="project" value="UniProtKB-KW"/>
</dbReference>
<gene>
    <name evidence="6" type="ORF">METZ01_LOCUS433313</name>
</gene>
<organism evidence="6">
    <name type="scientific">marine metagenome</name>
    <dbReference type="NCBI Taxonomy" id="408172"/>
    <lineage>
        <taxon>unclassified sequences</taxon>
        <taxon>metagenomes</taxon>
        <taxon>ecological metagenomes</taxon>
    </lineage>
</organism>